<dbReference type="AlphaFoldDB" id="C4ZDS2"/>
<sequence length="46" mass="5374">MYSDGLLKLPLFTIQKNFKILLTVYSLSPHTSINFSYIQKGCSNWY</sequence>
<evidence type="ECO:0000313" key="1">
    <source>
        <dbReference type="EMBL" id="ACR77048.1"/>
    </source>
</evidence>
<dbReference type="STRING" id="515619.EUBREC_3322"/>
<protein>
    <submittedName>
        <fullName evidence="1">Uncharacterized protein</fullName>
    </submittedName>
</protein>
<proteinExistence type="predicted"/>
<organism evidence="1 2">
    <name type="scientific">Agathobacter rectalis (strain ATCC 33656 / DSM 3377 / JCM 17463 / KCTC 5835 / VPI 0990)</name>
    <name type="common">Eubacterium rectale</name>
    <dbReference type="NCBI Taxonomy" id="515619"/>
    <lineage>
        <taxon>Bacteria</taxon>
        <taxon>Bacillati</taxon>
        <taxon>Bacillota</taxon>
        <taxon>Clostridia</taxon>
        <taxon>Lachnospirales</taxon>
        <taxon>Lachnospiraceae</taxon>
        <taxon>Agathobacter</taxon>
    </lineage>
</organism>
<dbReference type="PaxDb" id="515619-EUBREC_3322"/>
<evidence type="ECO:0000313" key="2">
    <source>
        <dbReference type="Proteomes" id="UP000001477"/>
    </source>
</evidence>
<gene>
    <name evidence="1" type="ordered locus">EUBREC_3322</name>
</gene>
<accession>C4ZDS2</accession>
<dbReference type="HOGENOM" id="CLU_3183837_0_0_9"/>
<reference evidence="1 2" key="1">
    <citation type="journal article" date="2009" name="Proc. Natl. Acad. Sci. U.S.A.">
        <title>Characterizing a model human gut microbiota composed of members of its two dominant bacterial phyla.</title>
        <authorList>
            <person name="Mahowald M.A."/>
            <person name="Rey F.E."/>
            <person name="Seedorf H."/>
            <person name="Turnbaugh P.J."/>
            <person name="Fulton R.S."/>
            <person name="Wollam A."/>
            <person name="Shah N."/>
            <person name="Wang C."/>
            <person name="Magrini V."/>
            <person name="Wilson R.K."/>
            <person name="Cantarel B.L."/>
            <person name="Coutinho P.M."/>
            <person name="Henrissat B."/>
            <person name="Crock L.W."/>
            <person name="Russell A."/>
            <person name="Verberkmoes N.C."/>
            <person name="Hettich R.L."/>
            <person name="Gordon J.I."/>
        </authorList>
    </citation>
    <scope>NUCLEOTIDE SEQUENCE [LARGE SCALE GENOMIC DNA]</scope>
    <source>
        <strain evidence="2">ATCC 33656 / DSM 3377 / JCM 17463 / KCTC 5835 / LMG 30912 / VPI 0990</strain>
    </source>
</reference>
<dbReference type="KEGG" id="ere:EUBREC_3322"/>
<name>C4ZDS2_AGARV</name>
<dbReference type="Proteomes" id="UP000001477">
    <property type="component" value="Chromosome"/>
</dbReference>
<dbReference type="EMBL" id="CP001107">
    <property type="protein sequence ID" value="ACR77048.1"/>
    <property type="molecule type" value="Genomic_DNA"/>
</dbReference>